<dbReference type="PROSITE" id="PS50097">
    <property type="entry name" value="BTB"/>
    <property type="match status" value="1"/>
</dbReference>
<dbReference type="Pfam" id="PF00651">
    <property type="entry name" value="BTB"/>
    <property type="match status" value="1"/>
</dbReference>
<evidence type="ECO:0000256" key="1">
    <source>
        <dbReference type="SAM" id="MobiDB-lite"/>
    </source>
</evidence>
<proteinExistence type="predicted"/>
<sequence>MSSSTRAPDILRYASSPFDDPKADFILRSSDDVHFRVSRFILHLASPFFASMLEIGQAPSNATGEPQAEGEELRDGCPVVPVQEDSDTLDNLLRIIFPQEDPALDDLTKLTPVLAAALKYEMIKATRLTGTKLRTFVPQEPLRVWAIAVRNRLEAEARLAADEICHQQIIVLDAFPPEMQHIDAGAYYRLLRYRRLEGEVEEDFEFCDPPPLSSSSPPPSTTQSDEIDGQNLSPLRHRLQPLADIVCRSSDEQEFPSHKALLAVASPVICALIANIPQPDGKGSGEPAAASSNSDLPHLSFDEDSATLQYLISLSCPGHPNAAAPLEELFMLRSLRDAVKKYEMEDTMKVLRHQWSKSMMADPLRAYLLAVSHRFSEEAQQAALLFLDRSVEDYYVPLLEQSLASTYRNVLLYHRACKAAAQEVTTGVGGPIPVPSRSKLCQNYVGHRYSSGHCYGFTMSTCHDLAINPTSLPENMNPQCIYCILLCRAIANATGRLESPSDALFTTLESLKESSARPQEQPSYHLHCSQAYGQDWDVVRDLYQTLYDKIIDKVNSAASEFIVV</sequence>
<dbReference type="OrthoDB" id="3164835at2759"/>
<dbReference type="EMBL" id="KV429159">
    <property type="protein sequence ID" value="KZT63748.1"/>
    <property type="molecule type" value="Genomic_DNA"/>
</dbReference>
<evidence type="ECO:0000313" key="3">
    <source>
        <dbReference type="EMBL" id="KZT63748.1"/>
    </source>
</evidence>
<reference evidence="3 4" key="1">
    <citation type="journal article" date="2016" name="Mol. Biol. Evol.">
        <title>Comparative Genomics of Early-Diverging Mushroom-Forming Fungi Provides Insights into the Origins of Lignocellulose Decay Capabilities.</title>
        <authorList>
            <person name="Nagy L.G."/>
            <person name="Riley R."/>
            <person name="Tritt A."/>
            <person name="Adam C."/>
            <person name="Daum C."/>
            <person name="Floudas D."/>
            <person name="Sun H."/>
            <person name="Yadav J.S."/>
            <person name="Pangilinan J."/>
            <person name="Larsson K.H."/>
            <person name="Matsuura K."/>
            <person name="Barry K."/>
            <person name="Labutti K."/>
            <person name="Kuo R."/>
            <person name="Ohm R.A."/>
            <person name="Bhattacharya S.S."/>
            <person name="Shirouzu T."/>
            <person name="Yoshinaga Y."/>
            <person name="Martin F.M."/>
            <person name="Grigoriev I.V."/>
            <person name="Hibbett D.S."/>
        </authorList>
    </citation>
    <scope>NUCLEOTIDE SEQUENCE [LARGE SCALE GENOMIC DNA]</scope>
    <source>
        <strain evidence="3 4">L-15889</strain>
    </source>
</reference>
<dbReference type="Gene3D" id="3.30.710.10">
    <property type="entry name" value="Potassium Channel Kv1.1, Chain A"/>
    <property type="match status" value="2"/>
</dbReference>
<feature type="region of interest" description="Disordered" evidence="1">
    <location>
        <begin position="204"/>
        <end position="232"/>
    </location>
</feature>
<feature type="compositionally biased region" description="Pro residues" evidence="1">
    <location>
        <begin position="208"/>
        <end position="220"/>
    </location>
</feature>
<dbReference type="STRING" id="1314783.A0A165KY82"/>
<keyword evidence="4" id="KW-1185">Reference proteome</keyword>
<dbReference type="SMART" id="SM00225">
    <property type="entry name" value="BTB"/>
    <property type="match status" value="2"/>
</dbReference>
<evidence type="ECO:0000259" key="2">
    <source>
        <dbReference type="PROSITE" id="PS50097"/>
    </source>
</evidence>
<feature type="domain" description="BTB" evidence="2">
    <location>
        <begin position="23"/>
        <end position="97"/>
    </location>
</feature>
<protein>
    <recommendedName>
        <fullName evidence="2">BTB domain-containing protein</fullName>
    </recommendedName>
</protein>
<accession>A0A165KY82</accession>
<dbReference type="InterPro" id="IPR000210">
    <property type="entry name" value="BTB/POZ_dom"/>
</dbReference>
<name>A0A165KY82_9APHY</name>
<gene>
    <name evidence="3" type="ORF">DAEQUDRAFT_719057</name>
</gene>
<dbReference type="Proteomes" id="UP000076727">
    <property type="component" value="Unassembled WGS sequence"/>
</dbReference>
<organism evidence="3 4">
    <name type="scientific">Daedalea quercina L-15889</name>
    <dbReference type="NCBI Taxonomy" id="1314783"/>
    <lineage>
        <taxon>Eukaryota</taxon>
        <taxon>Fungi</taxon>
        <taxon>Dikarya</taxon>
        <taxon>Basidiomycota</taxon>
        <taxon>Agaricomycotina</taxon>
        <taxon>Agaricomycetes</taxon>
        <taxon>Polyporales</taxon>
        <taxon>Fomitopsis</taxon>
    </lineage>
</organism>
<dbReference type="InterPro" id="IPR011333">
    <property type="entry name" value="SKP1/BTB/POZ_sf"/>
</dbReference>
<dbReference type="AlphaFoldDB" id="A0A165KY82"/>
<evidence type="ECO:0000313" key="4">
    <source>
        <dbReference type="Proteomes" id="UP000076727"/>
    </source>
</evidence>